<gene>
    <name evidence="1" type="ORF">AVEN_95143_1</name>
</gene>
<evidence type="ECO:0000313" key="1">
    <source>
        <dbReference type="EMBL" id="GBN31015.1"/>
    </source>
</evidence>
<dbReference type="EMBL" id="BGPR01008020">
    <property type="protein sequence ID" value="GBN31015.1"/>
    <property type="molecule type" value="Genomic_DNA"/>
</dbReference>
<protein>
    <submittedName>
        <fullName evidence="1">Uncharacterized protein</fullName>
    </submittedName>
</protein>
<reference evidence="1 2" key="1">
    <citation type="journal article" date="2019" name="Sci. Rep.">
        <title>Orb-weaving spider Araneus ventricosus genome elucidates the spidroin gene catalogue.</title>
        <authorList>
            <person name="Kono N."/>
            <person name="Nakamura H."/>
            <person name="Ohtoshi R."/>
            <person name="Moran D.A.P."/>
            <person name="Shinohara A."/>
            <person name="Yoshida Y."/>
            <person name="Fujiwara M."/>
            <person name="Mori M."/>
            <person name="Tomita M."/>
            <person name="Arakawa K."/>
        </authorList>
    </citation>
    <scope>NUCLEOTIDE SEQUENCE [LARGE SCALE GENOMIC DNA]</scope>
</reference>
<organism evidence="1 2">
    <name type="scientific">Araneus ventricosus</name>
    <name type="common">Orbweaver spider</name>
    <name type="synonym">Epeira ventricosa</name>
    <dbReference type="NCBI Taxonomy" id="182803"/>
    <lineage>
        <taxon>Eukaryota</taxon>
        <taxon>Metazoa</taxon>
        <taxon>Ecdysozoa</taxon>
        <taxon>Arthropoda</taxon>
        <taxon>Chelicerata</taxon>
        <taxon>Arachnida</taxon>
        <taxon>Araneae</taxon>
        <taxon>Araneomorphae</taxon>
        <taxon>Entelegynae</taxon>
        <taxon>Araneoidea</taxon>
        <taxon>Araneidae</taxon>
        <taxon>Araneus</taxon>
    </lineage>
</organism>
<comment type="caution">
    <text evidence="1">The sequence shown here is derived from an EMBL/GenBank/DDBJ whole genome shotgun (WGS) entry which is preliminary data.</text>
</comment>
<keyword evidence="2" id="KW-1185">Reference proteome</keyword>
<dbReference type="Proteomes" id="UP000499080">
    <property type="component" value="Unassembled WGS sequence"/>
</dbReference>
<dbReference type="AlphaFoldDB" id="A0A4Y2MVB7"/>
<proteinExistence type="predicted"/>
<sequence>MIAPIMSSSCNGLLPPITRVSTNRQRSAQRVAPPLLNPPGKRDLANIFGGFSSPYLSCPNGGIHIEITSVWRILHPLYLSE</sequence>
<evidence type="ECO:0000313" key="2">
    <source>
        <dbReference type="Proteomes" id="UP000499080"/>
    </source>
</evidence>
<name>A0A4Y2MVB7_ARAVE</name>
<accession>A0A4Y2MVB7</accession>